<reference evidence="3" key="1">
    <citation type="submission" date="2024-06" db="EMBL/GenBank/DDBJ databases">
        <authorList>
            <person name="Chang H.C."/>
            <person name="Mun S.Y."/>
        </authorList>
    </citation>
    <scope>NUCLEOTIDE SEQUENCE [LARGE SCALE GENOMIC DNA]</scope>
    <source>
        <strain evidence="3">KT1</strain>
    </source>
</reference>
<feature type="compositionally biased region" description="Basic and acidic residues" evidence="1">
    <location>
        <begin position="7"/>
        <end position="17"/>
    </location>
</feature>
<evidence type="ECO:0000313" key="3">
    <source>
        <dbReference type="Proteomes" id="UP001302696"/>
    </source>
</evidence>
<feature type="compositionally biased region" description="Acidic residues" evidence="1">
    <location>
        <begin position="19"/>
        <end position="43"/>
    </location>
</feature>
<evidence type="ECO:0000313" key="2">
    <source>
        <dbReference type="EMBL" id="WPC20881.1"/>
    </source>
</evidence>
<accession>A0ABZ0Q1U7</accession>
<feature type="region of interest" description="Disordered" evidence="1">
    <location>
        <begin position="1"/>
        <end position="43"/>
    </location>
</feature>
<protein>
    <submittedName>
        <fullName evidence="2">Uncharacterized protein</fullName>
    </submittedName>
</protein>
<evidence type="ECO:0000256" key="1">
    <source>
        <dbReference type="SAM" id="MobiDB-lite"/>
    </source>
</evidence>
<keyword evidence="3" id="KW-1185">Reference proteome</keyword>
<name>A0ABZ0Q1U7_9LACO</name>
<proteinExistence type="predicted"/>
<gene>
    <name evidence="2" type="ORF">N6G96_06115</name>
</gene>
<organism evidence="2 3">
    <name type="scientific">Pediococcus inopinatus</name>
    <dbReference type="NCBI Taxonomy" id="114090"/>
    <lineage>
        <taxon>Bacteria</taxon>
        <taxon>Bacillati</taxon>
        <taxon>Bacillota</taxon>
        <taxon>Bacilli</taxon>
        <taxon>Lactobacillales</taxon>
        <taxon>Lactobacillaceae</taxon>
        <taxon>Pediococcus</taxon>
    </lineage>
</organism>
<dbReference type="EMBL" id="CP104778">
    <property type="protein sequence ID" value="WPC20881.1"/>
    <property type="molecule type" value="Genomic_DNA"/>
</dbReference>
<dbReference type="Proteomes" id="UP001302696">
    <property type="component" value="Chromosome"/>
</dbReference>
<dbReference type="RefSeq" id="WP_323708969.1">
    <property type="nucleotide sequence ID" value="NZ_CP104778.1"/>
</dbReference>
<sequence length="43" mass="5048">MNNVTQAERDAIQRMDDQVYGDEAESHFEDEEREEDDADEDSI</sequence>